<name>A0A840VES8_9PROT</name>
<dbReference type="UniPathway" id="UPA00035">
    <property type="reaction ID" value="UER00042"/>
</dbReference>
<dbReference type="InterPro" id="IPR001240">
    <property type="entry name" value="PRAI_dom"/>
</dbReference>
<protein>
    <recommendedName>
        <fullName evidence="4 9">N-(5'-phosphoribosyl)anthranilate isomerase</fullName>
        <shortName evidence="9">PRAI</shortName>
        <ecNumber evidence="3 9">5.3.1.24</ecNumber>
    </recommendedName>
</protein>
<dbReference type="PANTHER" id="PTHR42894:SF1">
    <property type="entry name" value="N-(5'-PHOSPHORIBOSYL)ANTHRANILATE ISOMERASE"/>
    <property type="match status" value="1"/>
</dbReference>
<comment type="catalytic activity">
    <reaction evidence="1 9">
        <text>N-(5-phospho-beta-D-ribosyl)anthranilate = 1-(2-carboxyphenylamino)-1-deoxy-D-ribulose 5-phosphate</text>
        <dbReference type="Rhea" id="RHEA:21540"/>
        <dbReference type="ChEBI" id="CHEBI:18277"/>
        <dbReference type="ChEBI" id="CHEBI:58613"/>
        <dbReference type="EC" id="5.3.1.24"/>
    </reaction>
</comment>
<dbReference type="SUPFAM" id="SSF51366">
    <property type="entry name" value="Ribulose-phoshate binding barrel"/>
    <property type="match status" value="1"/>
</dbReference>
<evidence type="ECO:0000256" key="2">
    <source>
        <dbReference type="ARBA" id="ARBA00004664"/>
    </source>
</evidence>
<comment type="pathway">
    <text evidence="2 9">Amino-acid biosynthesis; L-tryptophan biosynthesis; L-tryptophan from chorismate: step 3/5.</text>
</comment>
<evidence type="ECO:0000256" key="4">
    <source>
        <dbReference type="ARBA" id="ARBA00022272"/>
    </source>
</evidence>
<dbReference type="GO" id="GO:0000162">
    <property type="term" value="P:L-tryptophan biosynthetic process"/>
    <property type="evidence" value="ECO:0007669"/>
    <property type="project" value="UniProtKB-UniRule"/>
</dbReference>
<accession>A0A840VES8</accession>
<dbReference type="Pfam" id="PF00697">
    <property type="entry name" value="PRAI"/>
    <property type="match status" value="1"/>
</dbReference>
<keyword evidence="8 9" id="KW-0413">Isomerase</keyword>
<dbReference type="InterPro" id="IPR011060">
    <property type="entry name" value="RibuloseP-bd_barrel"/>
</dbReference>
<dbReference type="InterPro" id="IPR044643">
    <property type="entry name" value="TrpF_fam"/>
</dbReference>
<evidence type="ECO:0000256" key="6">
    <source>
        <dbReference type="ARBA" id="ARBA00022822"/>
    </source>
</evidence>
<dbReference type="GO" id="GO:0004640">
    <property type="term" value="F:phosphoribosylanthranilate isomerase activity"/>
    <property type="evidence" value="ECO:0007669"/>
    <property type="project" value="UniProtKB-UniRule"/>
</dbReference>
<gene>
    <name evidence="9" type="primary">trpF</name>
    <name evidence="11" type="ORF">HNP71_002610</name>
</gene>
<evidence type="ECO:0000313" key="12">
    <source>
        <dbReference type="Proteomes" id="UP000553706"/>
    </source>
</evidence>
<dbReference type="Proteomes" id="UP000553706">
    <property type="component" value="Unassembled WGS sequence"/>
</dbReference>
<dbReference type="Gene3D" id="3.20.20.70">
    <property type="entry name" value="Aldolase class I"/>
    <property type="match status" value="1"/>
</dbReference>
<dbReference type="HAMAP" id="MF_00135">
    <property type="entry name" value="PRAI"/>
    <property type="match status" value="1"/>
</dbReference>
<evidence type="ECO:0000313" key="11">
    <source>
        <dbReference type="EMBL" id="MBB5374338.1"/>
    </source>
</evidence>
<evidence type="ECO:0000256" key="1">
    <source>
        <dbReference type="ARBA" id="ARBA00001164"/>
    </source>
</evidence>
<organism evidence="11 12">
    <name type="scientific">Acidocella aromatica</name>
    <dbReference type="NCBI Taxonomy" id="1303579"/>
    <lineage>
        <taxon>Bacteria</taxon>
        <taxon>Pseudomonadati</taxon>
        <taxon>Pseudomonadota</taxon>
        <taxon>Alphaproteobacteria</taxon>
        <taxon>Acetobacterales</taxon>
        <taxon>Acidocellaceae</taxon>
        <taxon>Acidocella</taxon>
    </lineage>
</organism>
<keyword evidence="5 9" id="KW-0028">Amino-acid biosynthesis</keyword>
<dbReference type="InterPro" id="IPR013785">
    <property type="entry name" value="Aldolase_TIM"/>
</dbReference>
<evidence type="ECO:0000259" key="10">
    <source>
        <dbReference type="Pfam" id="PF00697"/>
    </source>
</evidence>
<dbReference type="CDD" id="cd00405">
    <property type="entry name" value="PRAI"/>
    <property type="match status" value="1"/>
</dbReference>
<dbReference type="EC" id="5.3.1.24" evidence="3 9"/>
<keyword evidence="12" id="KW-1185">Reference proteome</keyword>
<evidence type="ECO:0000256" key="9">
    <source>
        <dbReference type="HAMAP-Rule" id="MF_00135"/>
    </source>
</evidence>
<proteinExistence type="inferred from homology"/>
<evidence type="ECO:0000256" key="5">
    <source>
        <dbReference type="ARBA" id="ARBA00022605"/>
    </source>
</evidence>
<keyword evidence="7 9" id="KW-0057">Aromatic amino acid biosynthesis</keyword>
<feature type="domain" description="N-(5'phosphoribosyl) anthranilate isomerase (PRAI)" evidence="10">
    <location>
        <begin position="4"/>
        <end position="202"/>
    </location>
</feature>
<comment type="caution">
    <text evidence="11">The sequence shown here is derived from an EMBL/GenBank/DDBJ whole genome shotgun (WGS) entry which is preliminary data.</text>
</comment>
<dbReference type="EMBL" id="JACHFJ010000015">
    <property type="protein sequence ID" value="MBB5374338.1"/>
    <property type="molecule type" value="Genomic_DNA"/>
</dbReference>
<dbReference type="RefSeq" id="WP_183267360.1">
    <property type="nucleotide sequence ID" value="NZ_JACHFJ010000015.1"/>
</dbReference>
<reference evidence="11 12" key="1">
    <citation type="submission" date="2020-08" db="EMBL/GenBank/DDBJ databases">
        <title>Genomic Encyclopedia of Type Strains, Phase IV (KMG-IV): sequencing the most valuable type-strain genomes for metagenomic binning, comparative biology and taxonomic classification.</title>
        <authorList>
            <person name="Goeker M."/>
        </authorList>
    </citation>
    <scope>NUCLEOTIDE SEQUENCE [LARGE SCALE GENOMIC DNA]</scope>
    <source>
        <strain evidence="11 12">DSM 27026</strain>
    </source>
</reference>
<keyword evidence="6 9" id="KW-0822">Tryptophan biosynthesis</keyword>
<dbReference type="AlphaFoldDB" id="A0A840VES8"/>
<sequence length="206" mass="21428">MTKVKICGINSPEAFDATVQAGADYLGFVFFPPSPRYVTPAEAALLSARAQGGPLRVGLFVNPGFDEIDAVLQSVSLDILQVHASPAAVTALRDRFGRPVWRQLGVTSAADFPAKDEHADGYVVEAKPPPGATRPGGNAVKADWALLSTFRPAKLWLLAGGLNPGNVAEAIAQTGTPGVDVSSGVETAPGKKSPELIRAFVKAARG</sequence>
<evidence type="ECO:0000256" key="8">
    <source>
        <dbReference type="ARBA" id="ARBA00023235"/>
    </source>
</evidence>
<dbReference type="PANTHER" id="PTHR42894">
    <property type="entry name" value="N-(5'-PHOSPHORIBOSYL)ANTHRANILATE ISOMERASE"/>
    <property type="match status" value="1"/>
</dbReference>
<dbReference type="NCBIfam" id="NF002295">
    <property type="entry name" value="PRK01222.1-1"/>
    <property type="match status" value="1"/>
</dbReference>
<evidence type="ECO:0000256" key="7">
    <source>
        <dbReference type="ARBA" id="ARBA00023141"/>
    </source>
</evidence>
<evidence type="ECO:0000256" key="3">
    <source>
        <dbReference type="ARBA" id="ARBA00012572"/>
    </source>
</evidence>
<comment type="similarity">
    <text evidence="9">Belongs to the TrpF family.</text>
</comment>